<reference evidence="1 2" key="1">
    <citation type="submission" date="2017-04" db="EMBL/GenBank/DDBJ databases">
        <authorList>
            <person name="Afonso C.L."/>
            <person name="Miller P.J."/>
            <person name="Scott M.A."/>
            <person name="Spackman E."/>
            <person name="Goraichik I."/>
            <person name="Dimitrov K.M."/>
            <person name="Suarez D.L."/>
            <person name="Swayne D.E."/>
        </authorList>
    </citation>
    <scope>NUCLEOTIDE SEQUENCE [LARGE SCALE GENOMIC DNA]</scope>
    <source>
        <strain evidence="1 2">CGMCC 1.12644</strain>
    </source>
</reference>
<proteinExistence type="predicted"/>
<evidence type="ECO:0000313" key="2">
    <source>
        <dbReference type="Proteomes" id="UP000192330"/>
    </source>
</evidence>
<protein>
    <submittedName>
        <fullName evidence="1">Uncharacterized protein</fullName>
    </submittedName>
</protein>
<dbReference type="EMBL" id="FWYD01000017">
    <property type="protein sequence ID" value="SMC99790.1"/>
    <property type="molecule type" value="Genomic_DNA"/>
</dbReference>
<dbReference type="RefSeq" id="WP_084353934.1">
    <property type="nucleotide sequence ID" value="NZ_FWYD01000017.1"/>
</dbReference>
<gene>
    <name evidence="1" type="ORF">SAMN06295998_1175</name>
</gene>
<evidence type="ECO:0000313" key="1">
    <source>
        <dbReference type="EMBL" id="SMC99790.1"/>
    </source>
</evidence>
<sequence length="100" mass="10998">MSYAETRELTSDRHPAPLQTHLRFGSLARSNTKRLKRFWIWSSWIPSFAPFAPSSFTTFVSGAASDDDVSASGGYSRGDTELAALLNDKIEPCLAALTDE</sequence>
<organism evidence="1 2">
    <name type="scientific">Primorskyibacter flagellatus</name>
    <dbReference type="NCBI Taxonomy" id="1387277"/>
    <lineage>
        <taxon>Bacteria</taxon>
        <taxon>Pseudomonadati</taxon>
        <taxon>Pseudomonadota</taxon>
        <taxon>Alphaproteobacteria</taxon>
        <taxon>Rhodobacterales</taxon>
        <taxon>Roseobacteraceae</taxon>
        <taxon>Primorskyibacter</taxon>
    </lineage>
</organism>
<dbReference type="STRING" id="1387277.SAMN06295998_1175"/>
<accession>A0A1W2DQL9</accession>
<name>A0A1W2DQL9_9RHOB</name>
<dbReference type="AlphaFoldDB" id="A0A1W2DQL9"/>
<keyword evidence="2" id="KW-1185">Reference proteome</keyword>
<dbReference type="Proteomes" id="UP000192330">
    <property type="component" value="Unassembled WGS sequence"/>
</dbReference>